<dbReference type="EMBL" id="CP021112">
    <property type="protein sequence ID" value="ARP99672.1"/>
    <property type="molecule type" value="Genomic_DNA"/>
</dbReference>
<evidence type="ECO:0000313" key="2">
    <source>
        <dbReference type="Proteomes" id="UP000194137"/>
    </source>
</evidence>
<proteinExistence type="predicted"/>
<dbReference type="Proteomes" id="UP000194137">
    <property type="component" value="Chromosome"/>
</dbReference>
<dbReference type="OrthoDB" id="8266315at2"/>
<name>A0A1W6ZQR0_9HYPH</name>
<evidence type="ECO:0000313" key="1">
    <source>
        <dbReference type="EMBL" id="ARP99672.1"/>
    </source>
</evidence>
<sequence>MSRASLLEDLKSATADYASARQKLADAQFCQRHGMAHDIAAATMIEHTAYQRWLRAGTAFTRGR</sequence>
<protein>
    <submittedName>
        <fullName evidence="1">Uncharacterized protein</fullName>
    </submittedName>
</protein>
<dbReference type="AlphaFoldDB" id="A0A1W6ZQR0"/>
<gene>
    <name evidence="1" type="ORF">CAK95_11680</name>
</gene>
<dbReference type="KEGG" id="psin:CAK95_11680"/>
<organism evidence="1 2">
    <name type="scientific">Pseudorhodoplanes sinuspersici</name>
    <dbReference type="NCBI Taxonomy" id="1235591"/>
    <lineage>
        <taxon>Bacteria</taxon>
        <taxon>Pseudomonadati</taxon>
        <taxon>Pseudomonadota</taxon>
        <taxon>Alphaproteobacteria</taxon>
        <taxon>Hyphomicrobiales</taxon>
        <taxon>Pseudorhodoplanes</taxon>
    </lineage>
</organism>
<reference evidence="1 2" key="1">
    <citation type="submission" date="2017-05" db="EMBL/GenBank/DDBJ databases">
        <title>Full genome sequence of Pseudorhodoplanes sinuspersici.</title>
        <authorList>
            <person name="Dastgheib S.M.M."/>
            <person name="Shavandi M."/>
            <person name="Tirandaz H."/>
        </authorList>
    </citation>
    <scope>NUCLEOTIDE SEQUENCE [LARGE SCALE GENOMIC DNA]</scope>
    <source>
        <strain evidence="1 2">RIPI110</strain>
    </source>
</reference>
<keyword evidence="2" id="KW-1185">Reference proteome</keyword>
<dbReference type="RefSeq" id="WP_086088080.1">
    <property type="nucleotide sequence ID" value="NZ_CP021112.1"/>
</dbReference>
<accession>A0A1W6ZQR0</accession>
<dbReference type="STRING" id="1235591.CAK95_11680"/>